<proteinExistence type="predicted"/>
<accession>A0ABS2A3Z7</accession>
<dbReference type="Gene3D" id="3.30.70.360">
    <property type="match status" value="1"/>
</dbReference>
<dbReference type="PANTHER" id="PTHR11014">
    <property type="entry name" value="PEPTIDASE M20 FAMILY MEMBER"/>
    <property type="match status" value="1"/>
</dbReference>
<feature type="domain" description="Peptidase M20 dimerisation" evidence="1">
    <location>
        <begin position="176"/>
        <end position="272"/>
    </location>
</feature>
<comment type="caution">
    <text evidence="2">The sequence shown here is derived from an EMBL/GenBank/DDBJ whole genome shotgun (WGS) entry which is preliminary data.</text>
</comment>
<evidence type="ECO:0000313" key="2">
    <source>
        <dbReference type="EMBL" id="MBM2614561.1"/>
    </source>
</evidence>
<dbReference type="RefSeq" id="WP_203374440.1">
    <property type="nucleotide sequence ID" value="NZ_JAENHP010000001.1"/>
</dbReference>
<dbReference type="InterPro" id="IPR036264">
    <property type="entry name" value="Bact_exopeptidase_dim_dom"/>
</dbReference>
<dbReference type="SUPFAM" id="SSF53187">
    <property type="entry name" value="Zn-dependent exopeptidases"/>
    <property type="match status" value="1"/>
</dbReference>
<dbReference type="InterPro" id="IPR011650">
    <property type="entry name" value="Peptidase_M20_dimer"/>
</dbReference>
<gene>
    <name evidence="2" type="ORF">JIG36_03205</name>
</gene>
<dbReference type="SUPFAM" id="SSF55031">
    <property type="entry name" value="Bacterial exopeptidase dimerisation domain"/>
    <property type="match status" value="1"/>
</dbReference>
<dbReference type="EMBL" id="JAENHP010000001">
    <property type="protein sequence ID" value="MBM2614561.1"/>
    <property type="molecule type" value="Genomic_DNA"/>
</dbReference>
<dbReference type="Gene3D" id="3.40.630.10">
    <property type="entry name" value="Zn peptidases"/>
    <property type="match status" value="1"/>
</dbReference>
<evidence type="ECO:0000259" key="1">
    <source>
        <dbReference type="Pfam" id="PF07687"/>
    </source>
</evidence>
<evidence type="ECO:0000313" key="3">
    <source>
        <dbReference type="Proteomes" id="UP000632138"/>
    </source>
</evidence>
<dbReference type="PANTHER" id="PTHR11014:SF63">
    <property type="entry name" value="METALLOPEPTIDASE, PUTATIVE (AFU_ORTHOLOGUE AFUA_6G09600)-RELATED"/>
    <property type="match status" value="1"/>
</dbReference>
<dbReference type="Proteomes" id="UP000632138">
    <property type="component" value="Unassembled WGS sequence"/>
</dbReference>
<organism evidence="2 3">
    <name type="scientific">Paractinoplanes ovalisporus</name>
    <dbReference type="NCBI Taxonomy" id="2810368"/>
    <lineage>
        <taxon>Bacteria</taxon>
        <taxon>Bacillati</taxon>
        <taxon>Actinomycetota</taxon>
        <taxon>Actinomycetes</taxon>
        <taxon>Micromonosporales</taxon>
        <taxon>Micromonosporaceae</taxon>
        <taxon>Paractinoplanes</taxon>
    </lineage>
</organism>
<name>A0ABS2A3Z7_9ACTN</name>
<protein>
    <submittedName>
        <fullName evidence="2">Amidohydrolase</fullName>
    </submittedName>
</protein>
<dbReference type="InterPro" id="IPR017439">
    <property type="entry name" value="Amidohydrolase"/>
</dbReference>
<sequence length="402" mass="42288">MDSKRLRDVYEDLHRHPELSFQEHRTAGVAADWLREHAYGVVDGLGVTGVAGILQRGDGPAVWLRADMDALPVGEETGLPYASGVDGVSHACGHDMHVTWLMGAAAELAAAEDWRGTVVAVFQPAEELAKGAQAMVDDGLAERVPRPEIVLGQHVAPLPAGMIGLTPGPMWAASDSLRVTIHGRGGHGSRPETTVDPVVIAAATVLRLQTIVSREVSTTETAVVTVGAIQAGAKHNVIPDSATLLLNVRTYDPKVRDRVLNAITRIVRGEAAAGGAPRDPEIVIEESAPTLTNDVAAAERTRRALEPVAGPFGVVNPGQLPSSEDVQVLATAAGSPITFWLVGGADPTPFRGATTVEQFIEVAGRIPSNHSPLYHPIPEPTIAAGVTALVSAAREWLGDRAR</sequence>
<keyword evidence="3" id="KW-1185">Reference proteome</keyword>
<dbReference type="Pfam" id="PF07687">
    <property type="entry name" value="M20_dimer"/>
    <property type="match status" value="1"/>
</dbReference>
<reference evidence="2 3" key="1">
    <citation type="submission" date="2021-01" db="EMBL/GenBank/DDBJ databases">
        <title>Actinoplanes sp. nov. LDG1-06 isolated from lichen.</title>
        <authorList>
            <person name="Saeng-In P."/>
            <person name="Phongsopitanun W."/>
            <person name="Kanchanasin P."/>
            <person name="Yuki M."/>
            <person name="Kudo T."/>
            <person name="Ohkuma M."/>
            <person name="Tanasupawat S."/>
        </authorList>
    </citation>
    <scope>NUCLEOTIDE SEQUENCE [LARGE SCALE GENOMIC DNA]</scope>
    <source>
        <strain evidence="2 3">LDG1-06</strain>
    </source>
</reference>
<dbReference type="InterPro" id="IPR002933">
    <property type="entry name" value="Peptidase_M20"/>
</dbReference>
<dbReference type="Pfam" id="PF01546">
    <property type="entry name" value="Peptidase_M20"/>
    <property type="match status" value="1"/>
</dbReference>
<dbReference type="PIRSF" id="PIRSF005962">
    <property type="entry name" value="Pept_M20D_amidohydro"/>
    <property type="match status" value="1"/>
</dbReference>
<dbReference type="NCBIfam" id="TIGR01891">
    <property type="entry name" value="amidohydrolases"/>
    <property type="match status" value="1"/>
</dbReference>